<dbReference type="Proteomes" id="UP001240984">
    <property type="component" value="Unassembled WGS sequence"/>
</dbReference>
<dbReference type="Gene3D" id="3.20.20.30">
    <property type="entry name" value="Luciferase-like domain"/>
    <property type="match status" value="1"/>
</dbReference>
<gene>
    <name evidence="3" type="ORF">J2S43_002484</name>
</gene>
<name>A0ABT9MRA6_9ACTN</name>
<comment type="caution">
    <text evidence="3">The sequence shown here is derived from an EMBL/GenBank/DDBJ whole genome shotgun (WGS) entry which is preliminary data.</text>
</comment>
<organism evidence="3 4">
    <name type="scientific">Catenuloplanes nepalensis</name>
    <dbReference type="NCBI Taxonomy" id="587533"/>
    <lineage>
        <taxon>Bacteria</taxon>
        <taxon>Bacillati</taxon>
        <taxon>Actinomycetota</taxon>
        <taxon>Actinomycetes</taxon>
        <taxon>Micromonosporales</taxon>
        <taxon>Micromonosporaceae</taxon>
        <taxon>Catenuloplanes</taxon>
    </lineage>
</organism>
<dbReference type="InterPro" id="IPR011251">
    <property type="entry name" value="Luciferase-like_dom"/>
</dbReference>
<protein>
    <submittedName>
        <fullName evidence="3">F420-dependent oxidoreductase-like protein</fullName>
    </submittedName>
</protein>
<evidence type="ECO:0000259" key="2">
    <source>
        <dbReference type="Pfam" id="PF00296"/>
    </source>
</evidence>
<keyword evidence="4" id="KW-1185">Reference proteome</keyword>
<sequence>MRIGTSLLLADSPADVVAAAADAARRGLDSFWTGQMPGGWDPLTLLALLRERPAEVGTAVVLTYPRHPTTIAAEAMTLSAAAGGLALGVGPGHAWYIEQLGYSYASPLGHTRDYLETLRPLLRGERDGLTITAPPPDLLLAALGPRMLALAAELADGVVATWVTPEIVAERLAPSQPDGARIVVGLVVALTTDPDAARDRIARDFAAADALPAYRASLSRAGLTGLADTVVAGDETVIARALDRLRDAGATDVVLMPFGDRARTLDIVTR</sequence>
<evidence type="ECO:0000313" key="4">
    <source>
        <dbReference type="Proteomes" id="UP001240984"/>
    </source>
</evidence>
<dbReference type="PANTHER" id="PTHR43244">
    <property type="match status" value="1"/>
</dbReference>
<evidence type="ECO:0000256" key="1">
    <source>
        <dbReference type="ARBA" id="ARBA00023002"/>
    </source>
</evidence>
<dbReference type="Pfam" id="PF00296">
    <property type="entry name" value="Bac_luciferase"/>
    <property type="match status" value="1"/>
</dbReference>
<evidence type="ECO:0000313" key="3">
    <source>
        <dbReference type="EMBL" id="MDP9793972.1"/>
    </source>
</evidence>
<accession>A0ABT9MRA6</accession>
<dbReference type="EMBL" id="JAUSRA010000001">
    <property type="protein sequence ID" value="MDP9793972.1"/>
    <property type="molecule type" value="Genomic_DNA"/>
</dbReference>
<dbReference type="SUPFAM" id="SSF51679">
    <property type="entry name" value="Bacterial luciferase-like"/>
    <property type="match status" value="1"/>
</dbReference>
<proteinExistence type="predicted"/>
<feature type="domain" description="Luciferase-like" evidence="2">
    <location>
        <begin position="11"/>
        <end position="228"/>
    </location>
</feature>
<dbReference type="PANTHER" id="PTHR43244:SF1">
    <property type="entry name" value="5,10-METHYLENETETRAHYDROMETHANOPTERIN REDUCTASE"/>
    <property type="match status" value="1"/>
</dbReference>
<dbReference type="InterPro" id="IPR036661">
    <property type="entry name" value="Luciferase-like_sf"/>
</dbReference>
<keyword evidence="1" id="KW-0560">Oxidoreductase</keyword>
<dbReference type="InterPro" id="IPR050564">
    <property type="entry name" value="F420-G6PD/mer"/>
</dbReference>
<reference evidence="3 4" key="1">
    <citation type="submission" date="2023-07" db="EMBL/GenBank/DDBJ databases">
        <title>Sequencing the genomes of 1000 actinobacteria strains.</title>
        <authorList>
            <person name="Klenk H.-P."/>
        </authorList>
    </citation>
    <scope>NUCLEOTIDE SEQUENCE [LARGE SCALE GENOMIC DNA]</scope>
    <source>
        <strain evidence="3 4">DSM 44710</strain>
    </source>
</reference>
<dbReference type="RefSeq" id="WP_306829080.1">
    <property type="nucleotide sequence ID" value="NZ_JAUSRA010000001.1"/>
</dbReference>